<gene>
    <name evidence="3" type="ORF">DOFOFD_05140</name>
</gene>
<keyword evidence="4" id="KW-1185">Reference proteome</keyword>
<sequence>MMADIQQRPQPLITTHGAERAFEGPITALAATADGLAFAVGTLDGDLIFAPLAASRAPESWHVVRAHDAAITCLAPDPLQRDAVLSGSEDCCLTRTRTSGDITALYKGRRWVENLAVTPTHIAFSYGKSMELRDASGERTLKVLDHPSSVTGIVFDAKGKRVFTAHYNGASAWFVNSDADNVRSLFWKGSHTGIAIHPKGDAIVTTMQENDLHGWRLSDGHNMRMSGYPKKVTSLDFSRNGRWLATSGADALVLWPFFGGGPMGKAPRELARLNGIFCTSVKSHPCHDAIAAGFEDGTILLIDLSSEQILPIRYGNGQNDAITQITFTPKGGAMAFGTEGGLVGVLILNHQIVT</sequence>
<organism evidence="3 4">
    <name type="scientific">Sorlinia euscelidii</name>
    <dbReference type="NCBI Taxonomy" id="3081148"/>
    <lineage>
        <taxon>Bacteria</taxon>
        <taxon>Pseudomonadati</taxon>
        <taxon>Pseudomonadota</taxon>
        <taxon>Alphaproteobacteria</taxon>
        <taxon>Acetobacterales</taxon>
        <taxon>Acetobacteraceae</taxon>
        <taxon>Sorlinia</taxon>
    </lineage>
</organism>
<name>A0ABU7U3E3_9PROT</name>
<accession>A0ABU7U3E3</accession>
<evidence type="ECO:0000256" key="1">
    <source>
        <dbReference type="ARBA" id="ARBA00022574"/>
    </source>
</evidence>
<evidence type="ECO:0000256" key="2">
    <source>
        <dbReference type="ARBA" id="ARBA00022737"/>
    </source>
</evidence>
<dbReference type="EMBL" id="JAWJZY010000002">
    <property type="protein sequence ID" value="MEE8658392.1"/>
    <property type="molecule type" value="Genomic_DNA"/>
</dbReference>
<reference evidence="3 4" key="1">
    <citation type="submission" date="2023-10" db="EMBL/GenBank/DDBJ databases">
        <title>Sorlinia euscelidii gen. nov., sp. nov., an acetic acid bacteria isolated from the gut of Euscelidius variegatus emitter.</title>
        <authorList>
            <person name="Michoud G."/>
            <person name="Marasco R."/>
            <person name="Seferji K."/>
            <person name="Gonella E."/>
            <person name="Garuglieri E."/>
            <person name="Alma A."/>
            <person name="Mapelli F."/>
            <person name="Borin S."/>
            <person name="Daffonchio D."/>
            <person name="Crotti E."/>
        </authorList>
    </citation>
    <scope>NUCLEOTIDE SEQUENCE [LARGE SCALE GENOMIC DNA]</scope>
    <source>
        <strain evidence="3 4">EV16P</strain>
    </source>
</reference>
<proteinExistence type="predicted"/>
<dbReference type="InterPro" id="IPR001680">
    <property type="entry name" value="WD40_rpt"/>
</dbReference>
<keyword evidence="1" id="KW-0853">WD repeat</keyword>
<dbReference type="PANTHER" id="PTHR19857:SF8">
    <property type="entry name" value="ANGIO-ASSOCIATED MIGRATORY CELL PROTEIN"/>
    <property type="match status" value="1"/>
</dbReference>
<dbReference type="InterPro" id="IPR051179">
    <property type="entry name" value="WD_repeat_multifunction"/>
</dbReference>
<evidence type="ECO:0000313" key="4">
    <source>
        <dbReference type="Proteomes" id="UP001312908"/>
    </source>
</evidence>
<dbReference type="Gene3D" id="2.130.10.10">
    <property type="entry name" value="YVTN repeat-like/Quinoprotein amine dehydrogenase"/>
    <property type="match status" value="2"/>
</dbReference>
<dbReference type="InterPro" id="IPR036322">
    <property type="entry name" value="WD40_repeat_dom_sf"/>
</dbReference>
<protein>
    <submittedName>
        <fullName evidence="3">ANAPC4-WD40 domain-containing protein</fullName>
    </submittedName>
</protein>
<evidence type="ECO:0000313" key="3">
    <source>
        <dbReference type="EMBL" id="MEE8658392.1"/>
    </source>
</evidence>
<dbReference type="PANTHER" id="PTHR19857">
    <property type="entry name" value="MITOCHONDRIAL DIVISION PROTEIN 1-RELATED"/>
    <property type="match status" value="1"/>
</dbReference>
<dbReference type="Pfam" id="PF00400">
    <property type="entry name" value="WD40"/>
    <property type="match status" value="1"/>
</dbReference>
<dbReference type="SUPFAM" id="SSF50978">
    <property type="entry name" value="WD40 repeat-like"/>
    <property type="match status" value="1"/>
</dbReference>
<comment type="caution">
    <text evidence="3">The sequence shown here is derived from an EMBL/GenBank/DDBJ whole genome shotgun (WGS) entry which is preliminary data.</text>
</comment>
<keyword evidence="2" id="KW-0677">Repeat</keyword>
<dbReference type="Proteomes" id="UP001312908">
    <property type="component" value="Unassembled WGS sequence"/>
</dbReference>
<dbReference type="SMART" id="SM00320">
    <property type="entry name" value="WD40"/>
    <property type="match status" value="5"/>
</dbReference>
<dbReference type="InterPro" id="IPR015943">
    <property type="entry name" value="WD40/YVTN_repeat-like_dom_sf"/>
</dbReference>